<protein>
    <submittedName>
        <fullName evidence="3">Sulfurtransferase</fullName>
    </submittedName>
</protein>
<keyword evidence="1" id="KW-0732">Signal</keyword>
<feature type="domain" description="Rhodanese" evidence="2">
    <location>
        <begin position="51"/>
        <end position="168"/>
    </location>
</feature>
<accession>A0A6P0CJU7</accession>
<dbReference type="RefSeq" id="WP_164356673.1">
    <property type="nucleotide sequence ID" value="NZ_JAABNT010000070.1"/>
</dbReference>
<sequence length="197" mass="21597">MGVLPNIPRTILSFAFVCGTAFSVCAGDVPEKKQTKLGLYLTAAEAQEMLSSGDAVFVDVRSRAEVAFLGIPKRADIHIPYMVMPMMAVFNEEKNTYDLELNPDFPTDFQDYATEHGIAENTPVILICRSGSRSARAADLLADLGYTKVYSVIDGYEGDKAKSGSGAGQRVVNGWRNAGLEWSYKIEPQQVYRADLN</sequence>
<dbReference type="InterPro" id="IPR036873">
    <property type="entry name" value="Rhodanese-like_dom_sf"/>
</dbReference>
<evidence type="ECO:0000313" key="3">
    <source>
        <dbReference type="EMBL" id="NEK25255.1"/>
    </source>
</evidence>
<keyword evidence="3" id="KW-0808">Transferase</keyword>
<dbReference type="Pfam" id="PF00581">
    <property type="entry name" value="Rhodanese"/>
    <property type="match status" value="1"/>
</dbReference>
<evidence type="ECO:0000259" key="2">
    <source>
        <dbReference type="PROSITE" id="PS50206"/>
    </source>
</evidence>
<evidence type="ECO:0000313" key="4">
    <source>
        <dbReference type="Proteomes" id="UP000468591"/>
    </source>
</evidence>
<dbReference type="GO" id="GO:0004792">
    <property type="term" value="F:thiosulfate-cyanide sulfurtransferase activity"/>
    <property type="evidence" value="ECO:0007669"/>
    <property type="project" value="TreeGrafter"/>
</dbReference>
<feature type="chain" id="PRO_5027005146" evidence="1">
    <location>
        <begin position="27"/>
        <end position="197"/>
    </location>
</feature>
<dbReference type="PROSITE" id="PS50206">
    <property type="entry name" value="RHODANESE_3"/>
    <property type="match status" value="1"/>
</dbReference>
<dbReference type="PANTHER" id="PTHR44086">
    <property type="entry name" value="THIOSULFATE SULFURTRANSFERASE RDL2, MITOCHONDRIAL-RELATED"/>
    <property type="match status" value="1"/>
</dbReference>
<dbReference type="Gene3D" id="3.40.250.10">
    <property type="entry name" value="Rhodanese-like domain"/>
    <property type="match status" value="1"/>
</dbReference>
<dbReference type="AlphaFoldDB" id="A0A6P0CJU7"/>
<evidence type="ECO:0000256" key="1">
    <source>
        <dbReference type="SAM" id="SignalP"/>
    </source>
</evidence>
<dbReference type="EMBL" id="JAABNT010000070">
    <property type="protein sequence ID" value="NEK25255.1"/>
    <property type="molecule type" value="Genomic_DNA"/>
</dbReference>
<dbReference type="SMART" id="SM00450">
    <property type="entry name" value="RHOD"/>
    <property type="match status" value="1"/>
</dbReference>
<name>A0A6P0CJU7_9RHOB</name>
<dbReference type="Proteomes" id="UP000468591">
    <property type="component" value="Unassembled WGS sequence"/>
</dbReference>
<proteinExistence type="predicted"/>
<comment type="caution">
    <text evidence="3">The sequence shown here is derived from an EMBL/GenBank/DDBJ whole genome shotgun (WGS) entry which is preliminary data.</text>
</comment>
<dbReference type="InterPro" id="IPR001763">
    <property type="entry name" value="Rhodanese-like_dom"/>
</dbReference>
<reference evidence="3 4" key="1">
    <citation type="submission" date="2020-01" db="EMBL/GenBank/DDBJ databases">
        <title>Sulfitobacter sediminilitoris sp. nov., isolated from a tidal flat.</title>
        <authorList>
            <person name="Park S."/>
            <person name="Yoon J.-H."/>
        </authorList>
    </citation>
    <scope>NUCLEOTIDE SEQUENCE [LARGE SCALE GENOMIC DNA]</scope>
    <source>
        <strain evidence="3 4">JBTF-M27</strain>
    </source>
</reference>
<dbReference type="SUPFAM" id="SSF52821">
    <property type="entry name" value="Rhodanese/Cell cycle control phosphatase"/>
    <property type="match status" value="1"/>
</dbReference>
<feature type="signal peptide" evidence="1">
    <location>
        <begin position="1"/>
        <end position="26"/>
    </location>
</feature>
<keyword evidence="4" id="KW-1185">Reference proteome</keyword>
<dbReference type="PANTHER" id="PTHR44086:SF10">
    <property type="entry name" value="THIOSULFATE SULFURTRANSFERASE_RHODANESE-LIKE DOMAIN-CONTAINING PROTEIN 3"/>
    <property type="match status" value="1"/>
</dbReference>
<organism evidence="3 4">
    <name type="scientific">Sulfitobacter sediminilitoris</name>
    <dbReference type="NCBI Taxonomy" id="2698830"/>
    <lineage>
        <taxon>Bacteria</taxon>
        <taxon>Pseudomonadati</taxon>
        <taxon>Pseudomonadota</taxon>
        <taxon>Alphaproteobacteria</taxon>
        <taxon>Rhodobacterales</taxon>
        <taxon>Roseobacteraceae</taxon>
        <taxon>Sulfitobacter</taxon>
    </lineage>
</organism>
<gene>
    <name evidence="3" type="ORF">GV827_23105</name>
</gene>